<comment type="caution">
    <text evidence="2">The sequence shown here is derived from an EMBL/GenBank/DDBJ whole genome shotgun (WGS) entry which is preliminary data.</text>
</comment>
<dbReference type="AlphaFoldDB" id="A0A9D4EWA0"/>
<reference evidence="2" key="2">
    <citation type="submission" date="2020-11" db="EMBL/GenBank/DDBJ databases">
        <authorList>
            <person name="McCartney M.A."/>
            <person name="Auch B."/>
            <person name="Kono T."/>
            <person name="Mallez S."/>
            <person name="Becker A."/>
            <person name="Gohl D.M."/>
            <person name="Silverstein K.A.T."/>
            <person name="Koren S."/>
            <person name="Bechman K.B."/>
            <person name="Herman A."/>
            <person name="Abrahante J.E."/>
            <person name="Garbe J."/>
        </authorList>
    </citation>
    <scope>NUCLEOTIDE SEQUENCE</scope>
    <source>
        <strain evidence="2">Duluth1</strain>
        <tissue evidence="2">Whole animal</tissue>
    </source>
</reference>
<evidence type="ECO:0000313" key="2">
    <source>
        <dbReference type="EMBL" id="KAH3788004.1"/>
    </source>
</evidence>
<gene>
    <name evidence="2" type="ORF">DPMN_166132</name>
</gene>
<sequence>MGGKTRHKGNRNGNPAAHGVREKTAKIKIKQGEVTVPGGVLTQRKIITEQNVKQVHILINVAIEKKQSLFENGLFEQYVIKRQMKPT</sequence>
<reference evidence="2" key="1">
    <citation type="journal article" date="2019" name="bioRxiv">
        <title>The Genome of the Zebra Mussel, Dreissena polymorpha: A Resource for Invasive Species Research.</title>
        <authorList>
            <person name="McCartney M.A."/>
            <person name="Auch B."/>
            <person name="Kono T."/>
            <person name="Mallez S."/>
            <person name="Zhang Y."/>
            <person name="Obille A."/>
            <person name="Becker A."/>
            <person name="Abrahante J.E."/>
            <person name="Garbe J."/>
            <person name="Badalamenti J.P."/>
            <person name="Herman A."/>
            <person name="Mangelson H."/>
            <person name="Liachko I."/>
            <person name="Sullivan S."/>
            <person name="Sone E.D."/>
            <person name="Koren S."/>
            <person name="Silverstein K.A.T."/>
            <person name="Beckman K.B."/>
            <person name="Gohl D.M."/>
        </authorList>
    </citation>
    <scope>NUCLEOTIDE SEQUENCE</scope>
    <source>
        <strain evidence="2">Duluth1</strain>
        <tissue evidence="2">Whole animal</tissue>
    </source>
</reference>
<evidence type="ECO:0000313" key="3">
    <source>
        <dbReference type="Proteomes" id="UP000828390"/>
    </source>
</evidence>
<keyword evidence="3" id="KW-1185">Reference proteome</keyword>
<feature type="compositionally biased region" description="Basic residues" evidence="1">
    <location>
        <begin position="1"/>
        <end position="10"/>
    </location>
</feature>
<dbReference type="Proteomes" id="UP000828390">
    <property type="component" value="Unassembled WGS sequence"/>
</dbReference>
<organism evidence="2 3">
    <name type="scientific">Dreissena polymorpha</name>
    <name type="common">Zebra mussel</name>
    <name type="synonym">Mytilus polymorpha</name>
    <dbReference type="NCBI Taxonomy" id="45954"/>
    <lineage>
        <taxon>Eukaryota</taxon>
        <taxon>Metazoa</taxon>
        <taxon>Spiralia</taxon>
        <taxon>Lophotrochozoa</taxon>
        <taxon>Mollusca</taxon>
        <taxon>Bivalvia</taxon>
        <taxon>Autobranchia</taxon>
        <taxon>Heteroconchia</taxon>
        <taxon>Euheterodonta</taxon>
        <taxon>Imparidentia</taxon>
        <taxon>Neoheterodontei</taxon>
        <taxon>Myida</taxon>
        <taxon>Dreissenoidea</taxon>
        <taxon>Dreissenidae</taxon>
        <taxon>Dreissena</taxon>
    </lineage>
</organism>
<protein>
    <submittedName>
        <fullName evidence="2">Uncharacterized protein</fullName>
    </submittedName>
</protein>
<accession>A0A9D4EWA0</accession>
<proteinExistence type="predicted"/>
<evidence type="ECO:0000256" key="1">
    <source>
        <dbReference type="SAM" id="MobiDB-lite"/>
    </source>
</evidence>
<dbReference type="EMBL" id="JAIWYP010000008">
    <property type="protein sequence ID" value="KAH3788004.1"/>
    <property type="molecule type" value="Genomic_DNA"/>
</dbReference>
<name>A0A9D4EWA0_DREPO</name>
<feature type="region of interest" description="Disordered" evidence="1">
    <location>
        <begin position="1"/>
        <end position="22"/>
    </location>
</feature>